<evidence type="ECO:0008006" key="4">
    <source>
        <dbReference type="Google" id="ProtNLM"/>
    </source>
</evidence>
<proteinExistence type="predicted"/>
<keyword evidence="3" id="KW-1185">Reference proteome</keyword>
<evidence type="ECO:0000313" key="2">
    <source>
        <dbReference type="EMBL" id="KAK2175721.1"/>
    </source>
</evidence>
<sequence length="105" mass="12313">MHACSHFLMVILAYINHISCPLNNVEMLVFLNIFIHVSRLNVSCRYLNTVSEIVLVYLRLYHYCKTGILSMVNYHERSNVTKCYINIHRALSYFSKNRVCDIILA</sequence>
<accession>A0AAD9NPC9</accession>
<evidence type="ECO:0000313" key="3">
    <source>
        <dbReference type="Proteomes" id="UP001209878"/>
    </source>
</evidence>
<feature type="signal peptide" evidence="1">
    <location>
        <begin position="1"/>
        <end position="20"/>
    </location>
</feature>
<comment type="caution">
    <text evidence="2">The sequence shown here is derived from an EMBL/GenBank/DDBJ whole genome shotgun (WGS) entry which is preliminary data.</text>
</comment>
<gene>
    <name evidence="2" type="ORF">NP493_712g01007</name>
</gene>
<dbReference type="AlphaFoldDB" id="A0AAD9NPC9"/>
<reference evidence="2" key="1">
    <citation type="journal article" date="2023" name="Mol. Biol. Evol.">
        <title>Third-Generation Sequencing Reveals the Adaptive Role of the Epigenome in Three Deep-Sea Polychaetes.</title>
        <authorList>
            <person name="Perez M."/>
            <person name="Aroh O."/>
            <person name="Sun Y."/>
            <person name="Lan Y."/>
            <person name="Juniper S.K."/>
            <person name="Young C.R."/>
            <person name="Angers B."/>
            <person name="Qian P.Y."/>
        </authorList>
    </citation>
    <scope>NUCLEOTIDE SEQUENCE</scope>
    <source>
        <strain evidence="2">R07B-5</strain>
    </source>
</reference>
<organism evidence="2 3">
    <name type="scientific">Ridgeia piscesae</name>
    <name type="common">Tubeworm</name>
    <dbReference type="NCBI Taxonomy" id="27915"/>
    <lineage>
        <taxon>Eukaryota</taxon>
        <taxon>Metazoa</taxon>
        <taxon>Spiralia</taxon>
        <taxon>Lophotrochozoa</taxon>
        <taxon>Annelida</taxon>
        <taxon>Polychaeta</taxon>
        <taxon>Sedentaria</taxon>
        <taxon>Canalipalpata</taxon>
        <taxon>Sabellida</taxon>
        <taxon>Siboglinidae</taxon>
        <taxon>Ridgeia</taxon>
    </lineage>
</organism>
<dbReference type="EMBL" id="JAODUO010000711">
    <property type="protein sequence ID" value="KAK2175721.1"/>
    <property type="molecule type" value="Genomic_DNA"/>
</dbReference>
<keyword evidence="1" id="KW-0732">Signal</keyword>
<feature type="chain" id="PRO_5042076657" description="Secreted protein" evidence="1">
    <location>
        <begin position="21"/>
        <end position="105"/>
    </location>
</feature>
<dbReference type="Proteomes" id="UP001209878">
    <property type="component" value="Unassembled WGS sequence"/>
</dbReference>
<protein>
    <recommendedName>
        <fullName evidence="4">Secreted protein</fullName>
    </recommendedName>
</protein>
<name>A0AAD9NPC9_RIDPI</name>
<evidence type="ECO:0000256" key="1">
    <source>
        <dbReference type="SAM" id="SignalP"/>
    </source>
</evidence>